<keyword evidence="1" id="KW-0472">Membrane</keyword>
<dbReference type="Proteomes" id="UP000253908">
    <property type="component" value="Chromosome"/>
</dbReference>
<dbReference type="OrthoDB" id="2718174at2"/>
<name>A0A345PCY8_9BACI</name>
<feature type="transmembrane region" description="Helical" evidence="1">
    <location>
        <begin position="6"/>
        <end position="25"/>
    </location>
</feature>
<keyword evidence="1" id="KW-1133">Transmembrane helix</keyword>
<sequence length="232" mass="26645">MNITISALPIALILIVIVAGIFIVSKTNRGNAAKAGYWMFGVYVIVLFLSVGVYYFIPASATEQLESAENEYNQNNLSEVLVGERPVESIHEFLVEEWEFMYEEGQIQIGYQGDLNNTVNIAVERTDGDSIKAAFYQTPVYGFNMELMEFIRPLDIQLADDRFVIKLPDTEQLEFTSFSKEFPLMQFKDSPNEEWHDAPESLYWGEQLLYLQIPRGVEINSEMDVYLEYVND</sequence>
<evidence type="ECO:0000313" key="3">
    <source>
        <dbReference type="Proteomes" id="UP000253908"/>
    </source>
</evidence>
<dbReference type="AlphaFoldDB" id="A0A345PCY8"/>
<keyword evidence="1" id="KW-0812">Transmembrane</keyword>
<dbReference type="KEGG" id="ocn:CUC15_02240"/>
<evidence type="ECO:0000313" key="2">
    <source>
        <dbReference type="EMBL" id="AXI07868.1"/>
    </source>
</evidence>
<keyword evidence="3" id="KW-1185">Reference proteome</keyword>
<proteinExistence type="predicted"/>
<dbReference type="EMBL" id="CP024848">
    <property type="protein sequence ID" value="AXI07868.1"/>
    <property type="molecule type" value="Genomic_DNA"/>
</dbReference>
<evidence type="ECO:0000256" key="1">
    <source>
        <dbReference type="SAM" id="Phobius"/>
    </source>
</evidence>
<feature type="transmembrane region" description="Helical" evidence="1">
    <location>
        <begin position="37"/>
        <end position="57"/>
    </location>
</feature>
<dbReference type="RefSeq" id="WP_114915162.1">
    <property type="nucleotide sequence ID" value="NZ_CP024848.1"/>
</dbReference>
<organism evidence="2 3">
    <name type="scientific">Oceanobacillus zhaokaii</name>
    <dbReference type="NCBI Taxonomy" id="2052660"/>
    <lineage>
        <taxon>Bacteria</taxon>
        <taxon>Bacillati</taxon>
        <taxon>Bacillota</taxon>
        <taxon>Bacilli</taxon>
        <taxon>Bacillales</taxon>
        <taxon>Bacillaceae</taxon>
        <taxon>Oceanobacillus</taxon>
    </lineage>
</organism>
<gene>
    <name evidence="2" type="ORF">CUC15_02240</name>
</gene>
<protein>
    <submittedName>
        <fullName evidence="2">Uncharacterized protein</fullName>
    </submittedName>
</protein>
<reference evidence="3" key="1">
    <citation type="submission" date="2017-11" db="EMBL/GenBank/DDBJ databases">
        <authorList>
            <person name="Zhu W."/>
        </authorList>
    </citation>
    <scope>NUCLEOTIDE SEQUENCE [LARGE SCALE GENOMIC DNA]</scope>
    <source>
        <strain evidence="3">160</strain>
    </source>
</reference>
<accession>A0A345PCY8</accession>